<evidence type="ECO:0000313" key="3">
    <source>
        <dbReference type="Proteomes" id="UP000696573"/>
    </source>
</evidence>
<evidence type="ECO:0000313" key="2">
    <source>
        <dbReference type="EMBL" id="CAH0032550.1"/>
    </source>
</evidence>
<proteinExistence type="predicted"/>
<dbReference type="Pfam" id="PF06985">
    <property type="entry name" value="HET"/>
    <property type="match status" value="1"/>
</dbReference>
<dbReference type="AlphaFoldDB" id="A0A9N9VTY8"/>
<feature type="domain" description="Heterokaryon incompatibility" evidence="1">
    <location>
        <begin position="22"/>
        <end position="119"/>
    </location>
</feature>
<gene>
    <name evidence="2" type="ORF">CRHIZ90672A_00002418</name>
</gene>
<name>A0A9N9VTY8_9HYPO</name>
<dbReference type="OrthoDB" id="194358at2759"/>
<organism evidence="2 3">
    <name type="scientific">Clonostachys rhizophaga</name>
    <dbReference type="NCBI Taxonomy" id="160324"/>
    <lineage>
        <taxon>Eukaryota</taxon>
        <taxon>Fungi</taxon>
        <taxon>Dikarya</taxon>
        <taxon>Ascomycota</taxon>
        <taxon>Pezizomycotina</taxon>
        <taxon>Sordariomycetes</taxon>
        <taxon>Hypocreomycetidae</taxon>
        <taxon>Hypocreales</taxon>
        <taxon>Bionectriaceae</taxon>
        <taxon>Clonostachys</taxon>
    </lineage>
</organism>
<keyword evidence="3" id="KW-1185">Reference proteome</keyword>
<reference evidence="2" key="1">
    <citation type="submission" date="2021-10" db="EMBL/GenBank/DDBJ databases">
        <authorList>
            <person name="Piombo E."/>
        </authorList>
    </citation>
    <scope>NUCLEOTIDE SEQUENCE</scope>
</reference>
<dbReference type="PANTHER" id="PTHR10622:SF10">
    <property type="entry name" value="HET DOMAIN-CONTAINING PROTEIN"/>
    <property type="match status" value="1"/>
</dbReference>
<accession>A0A9N9VTY8</accession>
<dbReference type="Proteomes" id="UP000696573">
    <property type="component" value="Unassembled WGS sequence"/>
</dbReference>
<dbReference type="PANTHER" id="PTHR10622">
    <property type="entry name" value="HET DOMAIN-CONTAINING PROTEIN"/>
    <property type="match status" value="1"/>
</dbReference>
<sequence length="579" mass="64796">MRLINAHTLAVEEFFGASIPKYAILSHTWGSEEILLADWTEIEAASKELGAELAPAKAGYAKIKNALKQAIRDGLDYLWVDTNCIDKPNWSELAEAINSMFAWYRDAVVCYAYLEDLNEFSVPPTRRELQDCRWFTRGWTLQELLAPDKVNFYSGDWTFLGSKNDLADTIKDITGIPKSFITGRHSIYRASLAQRISWVARRITTRPEDIAYCMLGILDVNMPLIYGEGYKAFIRLQEEIIKSSADESLFCWTFDNTVPIDWVSVLAPSPIVFRDSSNFEPYRLFRGRVSSYSVTNQGLSINLPLIEVKDGFLGLLNVLSLTRGAGAVAIFLQGDLTSGVLTRARSPGAPIRLPGSMAVLSSYLMPVEHTREHIFIRSKIGLIKPLTTHPQPVQPTTPTNIRQESRYQVLLLTEGRLFVSANTFPHGRLSSGCVLNIQPSDTAPSDSVLVQLNYYSGPSTLLLFRASLQADRNTCMWFCKVLDSYEGDITSLSETQLDAMSRGNQSTEQLSDDSREDVKIQMGEEFDAGVNCQMRVAHISVRSEASRNPTGINFDLGFSRLSSGNIWQYARNILDKDNA</sequence>
<protein>
    <recommendedName>
        <fullName evidence="1">Heterokaryon incompatibility domain-containing protein</fullName>
    </recommendedName>
</protein>
<dbReference type="InterPro" id="IPR010730">
    <property type="entry name" value="HET"/>
</dbReference>
<evidence type="ECO:0000259" key="1">
    <source>
        <dbReference type="Pfam" id="PF06985"/>
    </source>
</evidence>
<dbReference type="EMBL" id="CABFNQ020000744">
    <property type="protein sequence ID" value="CAH0032550.1"/>
    <property type="molecule type" value="Genomic_DNA"/>
</dbReference>
<comment type="caution">
    <text evidence="2">The sequence shown here is derived from an EMBL/GenBank/DDBJ whole genome shotgun (WGS) entry which is preliminary data.</text>
</comment>